<dbReference type="PANTHER" id="PTHR22933">
    <property type="entry name" value="FI18007P1-RELATED"/>
    <property type="match status" value="1"/>
</dbReference>
<proteinExistence type="predicted"/>
<evidence type="ECO:0000313" key="4">
    <source>
        <dbReference type="Proteomes" id="UP001487740"/>
    </source>
</evidence>
<feature type="domain" description="Chitin-binding type-2" evidence="2">
    <location>
        <begin position="39"/>
        <end position="107"/>
    </location>
</feature>
<evidence type="ECO:0000256" key="1">
    <source>
        <dbReference type="SAM" id="SignalP"/>
    </source>
</evidence>
<feature type="signal peptide" evidence="1">
    <location>
        <begin position="1"/>
        <end position="19"/>
    </location>
</feature>
<protein>
    <recommendedName>
        <fullName evidence="2">Chitin-binding type-2 domain-containing protein</fullName>
    </recommendedName>
</protein>
<dbReference type="InterPro" id="IPR036508">
    <property type="entry name" value="Chitin-bd_dom_sf"/>
</dbReference>
<accession>A0AAW0T657</accession>
<dbReference type="InterPro" id="IPR002557">
    <property type="entry name" value="Chitin-bd_dom"/>
</dbReference>
<organism evidence="3 4">
    <name type="scientific">Scylla paramamosain</name>
    <name type="common">Mud crab</name>
    <dbReference type="NCBI Taxonomy" id="85552"/>
    <lineage>
        <taxon>Eukaryota</taxon>
        <taxon>Metazoa</taxon>
        <taxon>Ecdysozoa</taxon>
        <taxon>Arthropoda</taxon>
        <taxon>Crustacea</taxon>
        <taxon>Multicrustacea</taxon>
        <taxon>Malacostraca</taxon>
        <taxon>Eumalacostraca</taxon>
        <taxon>Eucarida</taxon>
        <taxon>Decapoda</taxon>
        <taxon>Pleocyemata</taxon>
        <taxon>Brachyura</taxon>
        <taxon>Eubrachyura</taxon>
        <taxon>Portunoidea</taxon>
        <taxon>Portunidae</taxon>
        <taxon>Portuninae</taxon>
        <taxon>Scylla</taxon>
    </lineage>
</organism>
<keyword evidence="1" id="KW-0732">Signal</keyword>
<dbReference type="Proteomes" id="UP001487740">
    <property type="component" value="Unassembled WGS sequence"/>
</dbReference>
<evidence type="ECO:0000313" key="3">
    <source>
        <dbReference type="EMBL" id="KAK8382440.1"/>
    </source>
</evidence>
<dbReference type="Pfam" id="PF01607">
    <property type="entry name" value="CBM_14"/>
    <property type="match status" value="1"/>
</dbReference>
<dbReference type="PANTHER" id="PTHR22933:SF43">
    <property type="entry name" value="LP10131P"/>
    <property type="match status" value="1"/>
</dbReference>
<keyword evidence="4" id="KW-1185">Reference proteome</keyword>
<dbReference type="Gene3D" id="2.170.140.10">
    <property type="entry name" value="Chitin binding domain"/>
    <property type="match status" value="1"/>
</dbReference>
<dbReference type="EMBL" id="JARAKH010000039">
    <property type="protein sequence ID" value="KAK8382440.1"/>
    <property type="molecule type" value="Genomic_DNA"/>
</dbReference>
<reference evidence="3 4" key="1">
    <citation type="submission" date="2023-03" db="EMBL/GenBank/DDBJ databases">
        <title>High-quality genome of Scylla paramamosain provides insights in environmental adaptation.</title>
        <authorList>
            <person name="Zhang L."/>
        </authorList>
    </citation>
    <scope>NUCLEOTIDE SEQUENCE [LARGE SCALE GENOMIC DNA]</scope>
    <source>
        <strain evidence="3">LZ_2023a</strain>
        <tissue evidence="3">Muscle</tissue>
    </source>
</reference>
<dbReference type="GO" id="GO:0008061">
    <property type="term" value="F:chitin binding"/>
    <property type="evidence" value="ECO:0007669"/>
    <property type="project" value="InterPro"/>
</dbReference>
<evidence type="ECO:0000259" key="2">
    <source>
        <dbReference type="PROSITE" id="PS50940"/>
    </source>
</evidence>
<gene>
    <name evidence="3" type="ORF">O3P69_015402</name>
</gene>
<dbReference type="SUPFAM" id="SSF57625">
    <property type="entry name" value="Invertebrate chitin-binding proteins"/>
    <property type="match status" value="1"/>
</dbReference>
<dbReference type="InterPro" id="IPR052976">
    <property type="entry name" value="Scoloptoxin-like"/>
</dbReference>
<feature type="chain" id="PRO_5043586955" description="Chitin-binding type-2 domain-containing protein" evidence="1">
    <location>
        <begin position="20"/>
        <end position="134"/>
    </location>
</feature>
<dbReference type="AlphaFoldDB" id="A0AAW0T657"/>
<dbReference type="GO" id="GO:0005576">
    <property type="term" value="C:extracellular region"/>
    <property type="evidence" value="ECO:0007669"/>
    <property type="project" value="InterPro"/>
</dbReference>
<sequence>MKIQCSVLLLAACLVAVTARSGYELPYGVELLRTQIINTFSCAGRPYGYYADVDNDCTVFHVCYPVRDEQGNLLEEAHFSFMCGNQTIFSQDTLTCSSPEEAYPCDQAESLYDLSNADFGRIPENPENFLDSTE</sequence>
<dbReference type="PROSITE" id="PS50940">
    <property type="entry name" value="CHIT_BIND_II"/>
    <property type="match status" value="1"/>
</dbReference>
<name>A0AAW0T657_SCYPA</name>
<comment type="caution">
    <text evidence="3">The sequence shown here is derived from an EMBL/GenBank/DDBJ whole genome shotgun (WGS) entry which is preliminary data.</text>
</comment>